<accession>A0AC58G9Z4</accession>
<keyword evidence="1" id="KW-1185">Reference proteome</keyword>
<dbReference type="Proteomes" id="UP000000437">
    <property type="component" value="Chromosome 8"/>
</dbReference>
<protein>
    <submittedName>
        <fullName evidence="2">Uncharacterized protein isoform X1</fullName>
    </submittedName>
</protein>
<evidence type="ECO:0000313" key="2">
    <source>
        <dbReference type="RefSeq" id="XP_073766559.1"/>
    </source>
</evidence>
<proteinExistence type="predicted"/>
<dbReference type="RefSeq" id="XP_073766559.1">
    <property type="nucleotide sequence ID" value="XM_073910458.1"/>
</dbReference>
<evidence type="ECO:0000313" key="1">
    <source>
        <dbReference type="Proteomes" id="UP000000437"/>
    </source>
</evidence>
<name>A0AC58G9Z4_DANRE</name>
<reference evidence="2" key="1">
    <citation type="submission" date="2025-08" db="UniProtKB">
        <authorList>
            <consortium name="RefSeq"/>
        </authorList>
    </citation>
    <scope>IDENTIFICATION</scope>
    <source>
        <strain evidence="2">Tuebingen</strain>
        <tissue evidence="2">Fibroblasts and whole tissue</tissue>
    </source>
</reference>
<gene>
    <name evidence="2" type="primary">LOC141375644</name>
</gene>
<organism evidence="1 2">
    <name type="scientific">Danio rerio</name>
    <name type="common">Zebrafish</name>
    <name type="synonym">Brachydanio rerio</name>
    <dbReference type="NCBI Taxonomy" id="7955"/>
    <lineage>
        <taxon>Eukaryota</taxon>
        <taxon>Metazoa</taxon>
        <taxon>Chordata</taxon>
        <taxon>Craniata</taxon>
        <taxon>Vertebrata</taxon>
        <taxon>Euteleostomi</taxon>
        <taxon>Actinopterygii</taxon>
        <taxon>Neopterygii</taxon>
        <taxon>Teleostei</taxon>
        <taxon>Ostariophysi</taxon>
        <taxon>Cypriniformes</taxon>
        <taxon>Danionidae</taxon>
        <taxon>Danioninae</taxon>
        <taxon>Danio</taxon>
    </lineage>
</organism>
<sequence>MCPSLLITKVSKRCALQSLAGRRRETTERMKPHLSFMSLLAVLTEVLMKSGDVYVGREGGEVEIRCSYPDKHIYTSKYFCREPCKNVLIKTEKVDQVFTTERYSLFSSVNERFFTVTIRKLRLTDTGVYYCGIDQWFYDKLMKVHLTVTPAAPVSRPSHTTENTLITSNTHTTTLTSTDGVNTDEPSSLTTQTTKHISNVEETLGGVPVVCAVVIALLGFCVVVALAYLCRKRSDMKSRFLQPPVTGIPASTDPNQTADGVYHIYDEMVIDSSSVIYSTVQHCDPAAQDDANTLYSLITPHTA</sequence>